<gene>
    <name evidence="1" type="ORF">METZ01_LOCUS491489</name>
</gene>
<feature type="non-terminal residue" evidence="1">
    <location>
        <position position="160"/>
    </location>
</feature>
<proteinExistence type="predicted"/>
<reference evidence="1" key="1">
    <citation type="submission" date="2018-05" db="EMBL/GenBank/DDBJ databases">
        <authorList>
            <person name="Lanie J.A."/>
            <person name="Ng W.-L."/>
            <person name="Kazmierczak K.M."/>
            <person name="Andrzejewski T.M."/>
            <person name="Davidsen T.M."/>
            <person name="Wayne K.J."/>
            <person name="Tettelin H."/>
            <person name="Glass J.I."/>
            <person name="Rusch D."/>
            <person name="Podicherti R."/>
            <person name="Tsui H.-C.T."/>
            <person name="Winkler M.E."/>
        </authorList>
    </citation>
    <scope>NUCLEOTIDE SEQUENCE</scope>
</reference>
<evidence type="ECO:0000313" key="1">
    <source>
        <dbReference type="EMBL" id="SVE38635.1"/>
    </source>
</evidence>
<accession>A0A383D300</accession>
<dbReference type="EMBL" id="UINC01213729">
    <property type="protein sequence ID" value="SVE38635.1"/>
    <property type="molecule type" value="Genomic_DNA"/>
</dbReference>
<dbReference type="AlphaFoldDB" id="A0A383D300"/>
<name>A0A383D300_9ZZZZ</name>
<sequence length="160" mass="18534">MEKTFFVYAWDLIGEGPEKALDKIRGLGANTVCLASSYHAGKFTLPRASEGKIYFPEDGTVYFRPDLKRFKTIQPLMNPLVEERDFFRDWEEFNSGLDLKAWTVCTHNTRLGHIHPEYCVRNAYGDPYFYNLCPSFEEVQYYVRALCLDLASHVAVRCIT</sequence>
<organism evidence="1">
    <name type="scientific">marine metagenome</name>
    <dbReference type="NCBI Taxonomy" id="408172"/>
    <lineage>
        <taxon>unclassified sequences</taxon>
        <taxon>metagenomes</taxon>
        <taxon>ecological metagenomes</taxon>
    </lineage>
</organism>
<protein>
    <submittedName>
        <fullName evidence="1">Uncharacterized protein</fullName>
    </submittedName>
</protein>